<dbReference type="PROSITE" id="PS00135">
    <property type="entry name" value="TRYPSIN_SER"/>
    <property type="match status" value="1"/>
</dbReference>
<proteinExistence type="predicted"/>
<feature type="domain" description="Peptidase S1" evidence="6">
    <location>
        <begin position="86"/>
        <end position="318"/>
    </location>
</feature>
<evidence type="ECO:0000259" key="6">
    <source>
        <dbReference type="PROSITE" id="PS50240"/>
    </source>
</evidence>
<dbReference type="Proteomes" id="UP001497497">
    <property type="component" value="Unassembled WGS sequence"/>
</dbReference>
<keyword evidence="1" id="KW-0645">Protease</keyword>
<dbReference type="PROSITE" id="PS50240">
    <property type="entry name" value="TRYPSIN_DOM"/>
    <property type="match status" value="1"/>
</dbReference>
<dbReference type="AlphaFoldDB" id="A0AAV2H3W3"/>
<evidence type="ECO:0000313" key="8">
    <source>
        <dbReference type="Proteomes" id="UP001497497"/>
    </source>
</evidence>
<name>A0AAV2H3W3_LYMST</name>
<dbReference type="PRINTS" id="PR00722">
    <property type="entry name" value="CHYMOTRYPSIN"/>
</dbReference>
<dbReference type="InterPro" id="IPR001314">
    <property type="entry name" value="Peptidase_S1A"/>
</dbReference>
<evidence type="ECO:0000256" key="4">
    <source>
        <dbReference type="ARBA" id="ARBA00023157"/>
    </source>
</evidence>
<dbReference type="InterPro" id="IPR043504">
    <property type="entry name" value="Peptidase_S1_PA_chymotrypsin"/>
</dbReference>
<dbReference type="FunFam" id="2.40.10.10:FF:000068">
    <property type="entry name" value="transmembrane protease serine 2"/>
    <property type="match status" value="1"/>
</dbReference>
<gene>
    <name evidence="7" type="ORF">GSLYS_00002516001</name>
</gene>
<feature type="chain" id="PRO_5043315206" description="Peptidase S1 domain-containing protein" evidence="5">
    <location>
        <begin position="21"/>
        <end position="321"/>
    </location>
</feature>
<evidence type="ECO:0000256" key="3">
    <source>
        <dbReference type="ARBA" id="ARBA00022825"/>
    </source>
</evidence>
<keyword evidence="3" id="KW-0720">Serine protease</keyword>
<evidence type="ECO:0000256" key="1">
    <source>
        <dbReference type="ARBA" id="ARBA00022670"/>
    </source>
</evidence>
<dbReference type="InterPro" id="IPR001254">
    <property type="entry name" value="Trypsin_dom"/>
</dbReference>
<comment type="caution">
    <text evidence="7">The sequence shown here is derived from an EMBL/GenBank/DDBJ whole genome shotgun (WGS) entry which is preliminary data.</text>
</comment>
<keyword evidence="2" id="KW-0378">Hydrolase</keyword>
<dbReference type="PANTHER" id="PTHR24252:SF7">
    <property type="entry name" value="HYALIN"/>
    <property type="match status" value="1"/>
</dbReference>
<keyword evidence="8" id="KW-1185">Reference proteome</keyword>
<organism evidence="7 8">
    <name type="scientific">Lymnaea stagnalis</name>
    <name type="common">Great pond snail</name>
    <name type="synonym">Helix stagnalis</name>
    <dbReference type="NCBI Taxonomy" id="6523"/>
    <lineage>
        <taxon>Eukaryota</taxon>
        <taxon>Metazoa</taxon>
        <taxon>Spiralia</taxon>
        <taxon>Lophotrochozoa</taxon>
        <taxon>Mollusca</taxon>
        <taxon>Gastropoda</taxon>
        <taxon>Heterobranchia</taxon>
        <taxon>Euthyneura</taxon>
        <taxon>Panpulmonata</taxon>
        <taxon>Hygrophila</taxon>
        <taxon>Lymnaeoidea</taxon>
        <taxon>Lymnaeidae</taxon>
        <taxon>Lymnaea</taxon>
    </lineage>
</organism>
<dbReference type="GO" id="GO:0004252">
    <property type="term" value="F:serine-type endopeptidase activity"/>
    <property type="evidence" value="ECO:0007669"/>
    <property type="project" value="InterPro"/>
</dbReference>
<dbReference type="SMART" id="SM00020">
    <property type="entry name" value="Tryp_SPc"/>
    <property type="match status" value="1"/>
</dbReference>
<dbReference type="EMBL" id="CAXITT010000031">
    <property type="protein sequence ID" value="CAL1528346.1"/>
    <property type="molecule type" value="Genomic_DNA"/>
</dbReference>
<accession>A0AAV2H3W3</accession>
<keyword evidence="5" id="KW-0732">Signal</keyword>
<dbReference type="InterPro" id="IPR033116">
    <property type="entry name" value="TRYPSIN_SER"/>
</dbReference>
<evidence type="ECO:0000313" key="7">
    <source>
        <dbReference type="EMBL" id="CAL1528346.1"/>
    </source>
</evidence>
<dbReference type="PANTHER" id="PTHR24252">
    <property type="entry name" value="ACROSIN-RELATED"/>
    <property type="match status" value="1"/>
</dbReference>
<dbReference type="CDD" id="cd00190">
    <property type="entry name" value="Tryp_SPc"/>
    <property type="match status" value="1"/>
</dbReference>
<sequence>MKGLFCTVFVLLLTQPLNSCKRYYERRCGFYVLPRLPLSIYHDSYMSLRYPTVAPVVTPLPHGLPAELQEAPKDCGTMGVNMDSSIIHGNNAPENSWPWQAFVQGETKVCSGVLIAESWILTVAHCINNTRAITLGRIHVDRWEANTIQRSAAMEILHKHYDQRSKGGDIALIKLSSPVEFNNNVRPICLPTKSEIPKIPVTCVVTGWGLTNPKLELIHNHLQQLKVNILPQRRCRFLWSLKGLTIHNGHVCLDFNATSPHAGVCKGDSGGPLSCQVNGRYYLYGLGSFVEGGCQKELIPDVFTRVTEYMDWIHETIRVNS</sequence>
<feature type="signal peptide" evidence="5">
    <location>
        <begin position="1"/>
        <end position="20"/>
    </location>
</feature>
<evidence type="ECO:0000256" key="5">
    <source>
        <dbReference type="SAM" id="SignalP"/>
    </source>
</evidence>
<protein>
    <recommendedName>
        <fullName evidence="6">Peptidase S1 domain-containing protein</fullName>
    </recommendedName>
</protein>
<dbReference type="FunFam" id="2.40.10.10:FF:000036">
    <property type="entry name" value="Trypsin beta"/>
    <property type="match status" value="1"/>
</dbReference>
<dbReference type="InterPro" id="IPR009003">
    <property type="entry name" value="Peptidase_S1_PA"/>
</dbReference>
<keyword evidence="4" id="KW-1015">Disulfide bond</keyword>
<evidence type="ECO:0000256" key="2">
    <source>
        <dbReference type="ARBA" id="ARBA00022801"/>
    </source>
</evidence>
<dbReference type="GO" id="GO:0006508">
    <property type="term" value="P:proteolysis"/>
    <property type="evidence" value="ECO:0007669"/>
    <property type="project" value="UniProtKB-KW"/>
</dbReference>
<dbReference type="SUPFAM" id="SSF50494">
    <property type="entry name" value="Trypsin-like serine proteases"/>
    <property type="match status" value="1"/>
</dbReference>
<dbReference type="Pfam" id="PF00089">
    <property type="entry name" value="Trypsin"/>
    <property type="match status" value="1"/>
</dbReference>
<reference evidence="7 8" key="1">
    <citation type="submission" date="2024-04" db="EMBL/GenBank/DDBJ databases">
        <authorList>
            <consortium name="Genoscope - CEA"/>
            <person name="William W."/>
        </authorList>
    </citation>
    <scope>NUCLEOTIDE SEQUENCE [LARGE SCALE GENOMIC DNA]</scope>
</reference>
<dbReference type="Gene3D" id="2.40.10.10">
    <property type="entry name" value="Trypsin-like serine proteases"/>
    <property type="match status" value="1"/>
</dbReference>